<evidence type="ECO:0000259" key="3">
    <source>
        <dbReference type="PROSITE" id="PS50206"/>
    </source>
</evidence>
<dbReference type="Gene3D" id="3.40.250.10">
    <property type="entry name" value="Rhodanese-like domain"/>
    <property type="match status" value="1"/>
</dbReference>
<dbReference type="InterPro" id="IPR036873">
    <property type="entry name" value="Rhodanese-like_dom_sf"/>
</dbReference>
<evidence type="ECO:0000313" key="4">
    <source>
        <dbReference type="EMBL" id="RKF22806.1"/>
    </source>
</evidence>
<gene>
    <name evidence="4" type="ORF">D7I43_31405</name>
</gene>
<comment type="caution">
    <text evidence="4">The sequence shown here is derived from an EMBL/GenBank/DDBJ whole genome shotgun (WGS) entry which is preliminary data.</text>
</comment>
<feature type="domain" description="Rhodanese" evidence="3">
    <location>
        <begin position="127"/>
        <end position="192"/>
    </location>
</feature>
<proteinExistence type="predicted"/>
<dbReference type="Pfam" id="PF00581">
    <property type="entry name" value="Rhodanese"/>
    <property type="match status" value="1"/>
</dbReference>
<dbReference type="CDD" id="cd00158">
    <property type="entry name" value="RHOD"/>
    <property type="match status" value="1"/>
</dbReference>
<dbReference type="PROSITE" id="PS50206">
    <property type="entry name" value="RHODANESE_3"/>
    <property type="match status" value="1"/>
</dbReference>
<accession>A0A420EQ46</accession>
<keyword evidence="2" id="KW-0812">Transmembrane</keyword>
<evidence type="ECO:0000256" key="2">
    <source>
        <dbReference type="SAM" id="Phobius"/>
    </source>
</evidence>
<reference evidence="4 5" key="1">
    <citation type="journal article" date="2018" name="Int. J. Syst. Evol. Microbiol.">
        <title>Micromonospora globbae sp. nov., an endophytic actinomycete isolated from roots of Globba winitii C. H. Wright.</title>
        <authorList>
            <person name="Kuncharoen N."/>
            <person name="Pittayakhajonwut P."/>
            <person name="Tanasupawat S."/>
        </authorList>
    </citation>
    <scope>NUCLEOTIDE SEQUENCE [LARGE SCALE GENOMIC DNA]</scope>
    <source>
        <strain evidence="4 5">WPS1-2</strain>
    </source>
</reference>
<keyword evidence="2" id="KW-0472">Membrane</keyword>
<dbReference type="Proteomes" id="UP000285744">
    <property type="component" value="Unassembled WGS sequence"/>
</dbReference>
<dbReference type="InterPro" id="IPR001763">
    <property type="entry name" value="Rhodanese-like_dom"/>
</dbReference>
<dbReference type="EMBL" id="RAQQ01000050">
    <property type="protein sequence ID" value="RKF22806.1"/>
    <property type="molecule type" value="Genomic_DNA"/>
</dbReference>
<evidence type="ECO:0000256" key="1">
    <source>
        <dbReference type="SAM" id="MobiDB-lite"/>
    </source>
</evidence>
<dbReference type="SMART" id="SM00450">
    <property type="entry name" value="RHOD"/>
    <property type="match status" value="1"/>
</dbReference>
<name>A0A420EQ46_9ACTN</name>
<organism evidence="4 5">
    <name type="scientific">Micromonospora globbae</name>
    <dbReference type="NCBI Taxonomy" id="1894969"/>
    <lineage>
        <taxon>Bacteria</taxon>
        <taxon>Bacillati</taxon>
        <taxon>Actinomycetota</taxon>
        <taxon>Actinomycetes</taxon>
        <taxon>Micromonosporales</taxon>
        <taxon>Micromonosporaceae</taxon>
        <taxon>Micromonospora</taxon>
    </lineage>
</organism>
<keyword evidence="2" id="KW-1133">Transmembrane helix</keyword>
<dbReference type="SUPFAM" id="SSF52821">
    <property type="entry name" value="Rhodanese/Cell cycle control phosphatase"/>
    <property type="match status" value="1"/>
</dbReference>
<sequence>MPGNHREQLRLPPRRHAGLSLEQPRLALAPAYPGEMQTSASEEPANRSPARLWPIAILVVALAGLVAGYLAVGSPGMDDRVERTAIAQQEPVARLGVEEFAARMANRDSVVINVHTPYEGELEGTDLFIAFDRIADDPRLPADRTTKIFLYCRSGSMSDQARRTLQSKGYQNVADLDGGMRAWESAGRAIVNR</sequence>
<evidence type="ECO:0000313" key="5">
    <source>
        <dbReference type="Proteomes" id="UP000285744"/>
    </source>
</evidence>
<feature type="region of interest" description="Disordered" evidence="1">
    <location>
        <begin position="1"/>
        <end position="22"/>
    </location>
</feature>
<protein>
    <submittedName>
        <fullName evidence="4">Rhodanese-like domain-containing protein</fullName>
    </submittedName>
</protein>
<feature type="transmembrane region" description="Helical" evidence="2">
    <location>
        <begin position="52"/>
        <end position="72"/>
    </location>
</feature>
<dbReference type="AlphaFoldDB" id="A0A420EQ46"/>